<name>A0AA36IHK9_9DINO</name>
<sequence>DPAISLEAQVLPFDQISHNIGLGEQGNFDSGEGGLLCIVNCQAKEWMDLALWAFERLLEGRVLLVLCNAGQ</sequence>
<comment type="caution">
    <text evidence="1">The sequence shown here is derived from an EMBL/GenBank/DDBJ whole genome shotgun (WGS) entry which is preliminary data.</text>
</comment>
<dbReference type="Proteomes" id="UP001178507">
    <property type="component" value="Unassembled WGS sequence"/>
</dbReference>
<feature type="non-terminal residue" evidence="1">
    <location>
        <position position="1"/>
    </location>
</feature>
<proteinExistence type="predicted"/>
<feature type="non-terminal residue" evidence="1">
    <location>
        <position position="71"/>
    </location>
</feature>
<evidence type="ECO:0000313" key="1">
    <source>
        <dbReference type="EMBL" id="CAJ1387808.1"/>
    </source>
</evidence>
<organism evidence="1 2">
    <name type="scientific">Effrenium voratum</name>
    <dbReference type="NCBI Taxonomy" id="2562239"/>
    <lineage>
        <taxon>Eukaryota</taxon>
        <taxon>Sar</taxon>
        <taxon>Alveolata</taxon>
        <taxon>Dinophyceae</taxon>
        <taxon>Suessiales</taxon>
        <taxon>Symbiodiniaceae</taxon>
        <taxon>Effrenium</taxon>
    </lineage>
</organism>
<accession>A0AA36IHK9</accession>
<evidence type="ECO:0000313" key="2">
    <source>
        <dbReference type="Proteomes" id="UP001178507"/>
    </source>
</evidence>
<dbReference type="EMBL" id="CAUJNA010001577">
    <property type="protein sequence ID" value="CAJ1387808.1"/>
    <property type="molecule type" value="Genomic_DNA"/>
</dbReference>
<gene>
    <name evidence="1" type="ORF">EVOR1521_LOCUS13804</name>
</gene>
<dbReference type="AlphaFoldDB" id="A0AA36IHK9"/>
<keyword evidence="2" id="KW-1185">Reference proteome</keyword>
<protein>
    <submittedName>
        <fullName evidence="1">Uncharacterized protein</fullName>
    </submittedName>
</protein>
<reference evidence="1" key="1">
    <citation type="submission" date="2023-08" db="EMBL/GenBank/DDBJ databases">
        <authorList>
            <person name="Chen Y."/>
            <person name="Shah S."/>
            <person name="Dougan E. K."/>
            <person name="Thang M."/>
            <person name="Chan C."/>
        </authorList>
    </citation>
    <scope>NUCLEOTIDE SEQUENCE</scope>
</reference>